<feature type="region of interest" description="Disordered" evidence="2">
    <location>
        <begin position="1"/>
        <end position="62"/>
    </location>
</feature>
<sequence>MKSEPLASDIFSHTFTPRHSSKNVQRDLNPTTDLSKHANFESWQRQSSVNRRRRDSLALSDKESVCSISTTRSKKFKTRINSMKPLKGGGINKKTKTMDYTNYAYNEAVGRLKLMLASESYSPSKTASSSYLRNINDDSADNYSDNMSTIDRPVYADISKYLSPSQKNRLGATITTASYRPKKTLSGFSSASKENLAMPSSLYQPATQPITTALANPSTATIDYYSSVGASKPLHTTPPTDSVQAPVEIFNFIEKQEDYIEQLEKESKYCRNELTNLLGKVKDVINENEQLTDIARSELGNLGKGNGDKSTTSPSSDSDDVYGKSKAVANRNKKEVKSPRYAAAPNIVYEARISELEADLMQAQIDLKRVKTENEDLKKKLARSDPLAVVSVSNAGQNCEIHRKQIEMLQKDKSSLEENIRHLQKSLDEAKSQQYSQNSQKRYINDLVQMERSQAEMEVRHLRDELDRQHERVRELQMEMARRVAEERSNAERRYNNQVDQLGGDLSSQWEQVAKLQLDLERQKRIEGDMKRDLANRNSQIEELKMELRSNRSTFLADMAQVNAEKQSLEQEITALRLQLDRALRENKTEAARLNAEINSLRQRLDRADADLLHSKREVLRLNDEIASLEKELAYGEMKNEIRPTKKDLDKRISEMQEKHAETVNELEEMIQSQKQLMDKLTGECKALTNKLEDTTLKHNLEKQHLRDMNSKLMDRLKQIWASYKDLNNTLQNYRQQKSDSNSDKERSDIDEEHNSNTTFEITPTPINQQEQQQHKPLSTTSRPHLAQPTPAPHEHQPLPMTTVANRIPTAMTPYWVKLQPNETPTMPPNPLSQPPYPPMTQATISPQDMTTSQDCRHSTTTTMTKISKTTLAKERSSSNRQETQMLAIQITQQNHNSNRVPPSPPSMIQTWPQQRPLLATTRPLTTAAMRDMTSSNTMPQAMMPTMTSPSMIPANMMLPEQDMTPQAMITMPPTMTPLHISTTPQSQVQPEQQQQGLRISPPPASQRKRNKHQPPHHHQLLLQQLQHQQLPLAEMAQQKAVLNRERAVALWGQQLRLEASPAENPICHNSLPRQQPKSSRDPDLDLSANLTFDCLDPFDLEFSISSPSLIRSYDVDDSDTEVEELATPLGLDAGAGDDSISEMTLTPTPTTIRRIPIQEMQDK</sequence>
<feature type="compositionally biased region" description="Low complexity" evidence="2">
    <location>
        <begin position="982"/>
        <end position="996"/>
    </location>
</feature>
<evidence type="ECO:0000256" key="1">
    <source>
        <dbReference type="SAM" id="Coils"/>
    </source>
</evidence>
<feature type="region of interest" description="Disordered" evidence="2">
    <location>
        <begin position="296"/>
        <end position="335"/>
    </location>
</feature>
<feature type="compositionally biased region" description="Basic residues" evidence="2">
    <location>
        <begin position="1007"/>
        <end position="1019"/>
    </location>
</feature>
<accession>A0ABM3V0H1</accession>
<name>A0ABM3V0H1_MUSDO</name>
<dbReference type="Proteomes" id="UP001652621">
    <property type="component" value="Unplaced"/>
</dbReference>
<protein>
    <submittedName>
        <fullName evidence="4">Rho-associated protein kinase let-502 isoform X2</fullName>
    </submittedName>
</protein>
<feature type="compositionally biased region" description="Polar residues" evidence="2">
    <location>
        <begin position="756"/>
        <end position="783"/>
    </location>
</feature>
<dbReference type="PANTHER" id="PTHR34343:SF1">
    <property type="entry name" value="SEROLOGICALLY DEFINED COLON CANCER ANTIGEN 8"/>
    <property type="match status" value="1"/>
</dbReference>
<dbReference type="PANTHER" id="PTHR34343">
    <property type="entry name" value="SEROLOGICALLY DEFINED COLON CANCER ANTIGEN 8"/>
    <property type="match status" value="1"/>
</dbReference>
<evidence type="ECO:0000313" key="4">
    <source>
        <dbReference type="RefSeq" id="XP_058979292.1"/>
    </source>
</evidence>
<dbReference type="Pfam" id="PF15964">
    <property type="entry name" value="CCCAP"/>
    <property type="match status" value="1"/>
</dbReference>
<keyword evidence="4" id="KW-0808">Transferase</keyword>
<keyword evidence="3" id="KW-1185">Reference proteome</keyword>
<dbReference type="Gene3D" id="1.20.5.1700">
    <property type="match status" value="1"/>
</dbReference>
<proteinExistence type="predicted"/>
<evidence type="ECO:0000313" key="3">
    <source>
        <dbReference type="Proteomes" id="UP001652621"/>
    </source>
</evidence>
<feature type="region of interest" description="Disordered" evidence="2">
    <location>
        <begin position="1065"/>
        <end position="1085"/>
    </location>
</feature>
<dbReference type="GeneID" id="101890090"/>
<reference evidence="4" key="1">
    <citation type="submission" date="2025-08" db="UniProtKB">
        <authorList>
            <consortium name="RefSeq"/>
        </authorList>
    </citation>
    <scope>IDENTIFICATION</scope>
    <source>
        <strain evidence="4">Aabys</strain>
        <tissue evidence="4">Whole body</tissue>
    </source>
</reference>
<dbReference type="InterPro" id="IPR031887">
    <property type="entry name" value="SDCCAG8"/>
</dbReference>
<feature type="coiled-coil region" evidence="1">
    <location>
        <begin position="531"/>
        <end position="698"/>
    </location>
</feature>
<gene>
    <name evidence="4" type="primary">LOC101890090</name>
</gene>
<dbReference type="RefSeq" id="XP_058979292.1">
    <property type="nucleotide sequence ID" value="XM_059123309.1"/>
</dbReference>
<keyword evidence="4" id="KW-0418">Kinase</keyword>
<evidence type="ECO:0000256" key="2">
    <source>
        <dbReference type="SAM" id="MobiDB-lite"/>
    </source>
</evidence>
<feature type="region of interest" description="Disordered" evidence="2">
    <location>
        <begin position="733"/>
        <end position="799"/>
    </location>
</feature>
<feature type="coiled-coil region" evidence="1">
    <location>
        <begin position="346"/>
        <end position="501"/>
    </location>
</feature>
<feature type="coiled-coil region" evidence="1">
    <location>
        <begin position="253"/>
        <end position="280"/>
    </location>
</feature>
<feature type="compositionally biased region" description="Basic and acidic residues" evidence="2">
    <location>
        <begin position="737"/>
        <end position="748"/>
    </location>
</feature>
<feature type="region of interest" description="Disordered" evidence="2">
    <location>
        <begin position="975"/>
        <end position="1019"/>
    </location>
</feature>
<dbReference type="GO" id="GO:0016301">
    <property type="term" value="F:kinase activity"/>
    <property type="evidence" value="ECO:0007669"/>
    <property type="project" value="UniProtKB-KW"/>
</dbReference>
<organism evidence="3 4">
    <name type="scientific">Musca domestica</name>
    <name type="common">House fly</name>
    <dbReference type="NCBI Taxonomy" id="7370"/>
    <lineage>
        <taxon>Eukaryota</taxon>
        <taxon>Metazoa</taxon>
        <taxon>Ecdysozoa</taxon>
        <taxon>Arthropoda</taxon>
        <taxon>Hexapoda</taxon>
        <taxon>Insecta</taxon>
        <taxon>Pterygota</taxon>
        <taxon>Neoptera</taxon>
        <taxon>Endopterygota</taxon>
        <taxon>Diptera</taxon>
        <taxon>Brachycera</taxon>
        <taxon>Muscomorpha</taxon>
        <taxon>Muscoidea</taxon>
        <taxon>Muscidae</taxon>
        <taxon>Musca</taxon>
    </lineage>
</organism>
<feature type="compositionally biased region" description="Polar residues" evidence="2">
    <location>
        <begin position="11"/>
        <end position="33"/>
    </location>
</feature>
<keyword evidence="1" id="KW-0175">Coiled coil</keyword>